<gene>
    <name evidence="1" type="ORF">SAMN05428642_101882</name>
</gene>
<name>A0A1K2ID76_9FLAO</name>
<protein>
    <submittedName>
        <fullName evidence="1">Uncharacterized protein</fullName>
    </submittedName>
</protein>
<proteinExistence type="predicted"/>
<reference evidence="1 2" key="1">
    <citation type="submission" date="2016-10" db="EMBL/GenBank/DDBJ databases">
        <authorList>
            <person name="de Groot N.N."/>
        </authorList>
    </citation>
    <scope>NUCLEOTIDE SEQUENCE [LARGE SCALE GENOMIC DNA]</scope>
    <source>
        <strain evidence="1 2">DSM 18180</strain>
    </source>
</reference>
<dbReference type="STRING" id="369401.SAMN05428642_101882"/>
<keyword evidence="2" id="KW-1185">Reference proteome</keyword>
<dbReference type="Proteomes" id="UP000182544">
    <property type="component" value="Unassembled WGS sequence"/>
</dbReference>
<evidence type="ECO:0000313" key="1">
    <source>
        <dbReference type="EMBL" id="SFZ90345.1"/>
    </source>
</evidence>
<evidence type="ECO:0000313" key="2">
    <source>
        <dbReference type="Proteomes" id="UP000182544"/>
    </source>
</evidence>
<accession>A0A1K2ID76</accession>
<dbReference type="AlphaFoldDB" id="A0A1K2ID76"/>
<sequence>MTLYEFNALALNERMEVVNQQGAFIENHITKLERCNLYAVYRFFAEVVYNSDTNSITEIRSFNTGYLLDKYSVNFD</sequence>
<dbReference type="EMBL" id="FPKV01000001">
    <property type="protein sequence ID" value="SFZ90345.1"/>
    <property type="molecule type" value="Genomic_DNA"/>
</dbReference>
<dbReference type="RefSeq" id="WP_072400514.1">
    <property type="nucleotide sequence ID" value="NZ_FPKV01000001.1"/>
</dbReference>
<organism evidence="1 2">
    <name type="scientific">Flaviramulus basaltis</name>
    <dbReference type="NCBI Taxonomy" id="369401"/>
    <lineage>
        <taxon>Bacteria</taxon>
        <taxon>Pseudomonadati</taxon>
        <taxon>Bacteroidota</taxon>
        <taxon>Flavobacteriia</taxon>
        <taxon>Flavobacteriales</taxon>
        <taxon>Flavobacteriaceae</taxon>
        <taxon>Flaviramulus</taxon>
    </lineage>
</organism>
<dbReference type="OrthoDB" id="961510at2"/>